<keyword evidence="2" id="KW-0067">ATP-binding</keyword>
<dbReference type="GeneID" id="30995688"/>
<evidence type="ECO:0000313" key="3">
    <source>
        <dbReference type="EMBL" id="ODV67976.1"/>
    </source>
</evidence>
<name>A0A1E4RL71_9ASCO</name>
<sequence length="244" mass="27468">MLIVGLTGGIATGKSTVSSTLKDKYNISVIDADVIAKEVVNPGRKAYQRIIETFGDEVPDLVSESDGSLNRPALGKAVFGNKANLSKLNSIVHPAVRKEIFWQLFKAYISFNDIVILDVPLLFEATMHRLCGLVITVSCERIKQIERLKLRNPELSEDDANKRIDSQMSNEERNYRADLVIDNSKTEKDLQDSIDSIVHEIRPGMLYTLLDYFPPFGLVSALYTFATRSFRDKYKGTKPHKKLD</sequence>
<organism evidence="3 4">
    <name type="scientific">Hyphopichia burtonii NRRL Y-1933</name>
    <dbReference type="NCBI Taxonomy" id="984485"/>
    <lineage>
        <taxon>Eukaryota</taxon>
        <taxon>Fungi</taxon>
        <taxon>Dikarya</taxon>
        <taxon>Ascomycota</taxon>
        <taxon>Saccharomycotina</taxon>
        <taxon>Pichiomycetes</taxon>
        <taxon>Debaryomycetaceae</taxon>
        <taxon>Hyphopichia</taxon>
    </lineage>
</organism>
<dbReference type="SUPFAM" id="SSF52540">
    <property type="entry name" value="P-loop containing nucleoside triphosphate hydrolases"/>
    <property type="match status" value="1"/>
</dbReference>
<dbReference type="AlphaFoldDB" id="A0A1E4RL71"/>
<evidence type="ECO:0000256" key="2">
    <source>
        <dbReference type="ARBA" id="ARBA00022840"/>
    </source>
</evidence>
<dbReference type="InterPro" id="IPR001977">
    <property type="entry name" value="Depp_CoAkinase"/>
</dbReference>
<dbReference type="Proteomes" id="UP000095085">
    <property type="component" value="Unassembled WGS sequence"/>
</dbReference>
<dbReference type="STRING" id="984485.A0A1E4RL71"/>
<dbReference type="HAMAP" id="MF_00376">
    <property type="entry name" value="Dephospho_CoA_kinase"/>
    <property type="match status" value="1"/>
</dbReference>
<evidence type="ECO:0008006" key="5">
    <source>
        <dbReference type="Google" id="ProtNLM"/>
    </source>
</evidence>
<dbReference type="PANTHER" id="PTHR10695:SF46">
    <property type="entry name" value="BIFUNCTIONAL COENZYME A SYNTHASE-RELATED"/>
    <property type="match status" value="1"/>
</dbReference>
<gene>
    <name evidence="3" type="ORF">HYPBUDRAFT_152676</name>
</gene>
<dbReference type="PROSITE" id="PS51219">
    <property type="entry name" value="DPCK"/>
    <property type="match status" value="1"/>
</dbReference>
<evidence type="ECO:0000256" key="1">
    <source>
        <dbReference type="ARBA" id="ARBA00022741"/>
    </source>
</evidence>
<keyword evidence="4" id="KW-1185">Reference proteome</keyword>
<evidence type="ECO:0000313" key="4">
    <source>
        <dbReference type="Proteomes" id="UP000095085"/>
    </source>
</evidence>
<dbReference type="Pfam" id="PF01121">
    <property type="entry name" value="CoaE"/>
    <property type="match status" value="1"/>
</dbReference>
<dbReference type="GO" id="GO:0005524">
    <property type="term" value="F:ATP binding"/>
    <property type="evidence" value="ECO:0007669"/>
    <property type="project" value="UniProtKB-KW"/>
</dbReference>
<keyword evidence="1" id="KW-0547">Nucleotide-binding</keyword>
<accession>A0A1E4RL71</accession>
<dbReference type="Gene3D" id="3.40.50.300">
    <property type="entry name" value="P-loop containing nucleotide triphosphate hydrolases"/>
    <property type="match status" value="1"/>
</dbReference>
<dbReference type="PANTHER" id="PTHR10695">
    <property type="entry name" value="DEPHOSPHO-COA KINASE-RELATED"/>
    <property type="match status" value="1"/>
</dbReference>
<dbReference type="EMBL" id="KV454540">
    <property type="protein sequence ID" value="ODV67976.1"/>
    <property type="molecule type" value="Genomic_DNA"/>
</dbReference>
<reference evidence="4" key="1">
    <citation type="submission" date="2016-05" db="EMBL/GenBank/DDBJ databases">
        <title>Comparative genomics of biotechnologically important yeasts.</title>
        <authorList>
            <consortium name="DOE Joint Genome Institute"/>
            <person name="Riley R."/>
            <person name="Haridas S."/>
            <person name="Wolfe K.H."/>
            <person name="Lopes M.R."/>
            <person name="Hittinger C.T."/>
            <person name="Goker M."/>
            <person name="Salamov A."/>
            <person name="Wisecaver J."/>
            <person name="Long T.M."/>
            <person name="Aerts A.L."/>
            <person name="Barry K."/>
            <person name="Choi C."/>
            <person name="Clum A."/>
            <person name="Coughlan A.Y."/>
            <person name="Deshpande S."/>
            <person name="Douglass A.P."/>
            <person name="Hanson S.J."/>
            <person name="Klenk H.-P."/>
            <person name="Labutti K."/>
            <person name="Lapidus A."/>
            <person name="Lindquist E."/>
            <person name="Lipzen A."/>
            <person name="Meier-Kolthoff J.P."/>
            <person name="Ohm R.A."/>
            <person name="Otillar R.P."/>
            <person name="Pangilinan J."/>
            <person name="Peng Y."/>
            <person name="Rokas A."/>
            <person name="Rosa C.A."/>
            <person name="Scheuner C."/>
            <person name="Sibirny A.A."/>
            <person name="Slot J.C."/>
            <person name="Stielow J.B."/>
            <person name="Sun H."/>
            <person name="Kurtzman C.P."/>
            <person name="Blackwell M."/>
            <person name="Grigoriev I.V."/>
            <person name="Jeffries T.W."/>
        </authorList>
    </citation>
    <scope>NUCLEOTIDE SEQUENCE [LARGE SCALE GENOMIC DNA]</scope>
    <source>
        <strain evidence="4">NRRL Y-1933</strain>
    </source>
</reference>
<dbReference type="InterPro" id="IPR027417">
    <property type="entry name" value="P-loop_NTPase"/>
</dbReference>
<dbReference type="GO" id="GO:0015937">
    <property type="term" value="P:coenzyme A biosynthetic process"/>
    <property type="evidence" value="ECO:0007669"/>
    <property type="project" value="EnsemblFungi"/>
</dbReference>
<dbReference type="GO" id="GO:0031315">
    <property type="term" value="C:extrinsic component of mitochondrial outer membrane"/>
    <property type="evidence" value="ECO:0007669"/>
    <property type="project" value="EnsemblFungi"/>
</dbReference>
<dbReference type="OrthoDB" id="247245at2759"/>
<proteinExistence type="inferred from homology"/>
<dbReference type="NCBIfam" id="TIGR00152">
    <property type="entry name" value="dephospho-CoA kinase"/>
    <property type="match status" value="1"/>
</dbReference>
<protein>
    <recommendedName>
        <fullName evidence="5">CoaE-domain-containing protein</fullName>
    </recommendedName>
</protein>
<dbReference type="GO" id="GO:0005811">
    <property type="term" value="C:lipid droplet"/>
    <property type="evidence" value="ECO:0007669"/>
    <property type="project" value="EnsemblFungi"/>
</dbReference>
<dbReference type="GO" id="GO:1990143">
    <property type="term" value="C:CoA-synthesizing protein complex"/>
    <property type="evidence" value="ECO:0007669"/>
    <property type="project" value="EnsemblFungi"/>
</dbReference>
<dbReference type="GO" id="GO:0004140">
    <property type="term" value="F:dephospho-CoA kinase activity"/>
    <property type="evidence" value="ECO:0007669"/>
    <property type="project" value="InterPro"/>
</dbReference>
<dbReference type="RefSeq" id="XP_020077043.1">
    <property type="nucleotide sequence ID" value="XM_020221138.1"/>
</dbReference>
<dbReference type="CDD" id="cd02022">
    <property type="entry name" value="DPCK"/>
    <property type="match status" value="1"/>
</dbReference>